<reference evidence="1" key="1">
    <citation type="submission" date="2021-06" db="EMBL/GenBank/DDBJ databases">
        <title>Comparative genomics, transcriptomics and evolutionary studies reveal genomic signatures of adaptation to plant cell wall in hemibiotrophic fungi.</title>
        <authorList>
            <consortium name="DOE Joint Genome Institute"/>
            <person name="Baroncelli R."/>
            <person name="Diaz J.F."/>
            <person name="Benocci T."/>
            <person name="Peng M."/>
            <person name="Battaglia E."/>
            <person name="Haridas S."/>
            <person name="Andreopoulos W."/>
            <person name="Labutti K."/>
            <person name="Pangilinan J."/>
            <person name="Floch G.L."/>
            <person name="Makela M.R."/>
            <person name="Henrissat B."/>
            <person name="Grigoriev I.V."/>
            <person name="Crouch J.A."/>
            <person name="De Vries R.P."/>
            <person name="Sukno S.A."/>
            <person name="Thon M.R."/>
        </authorList>
    </citation>
    <scope>NUCLEOTIDE SEQUENCE</scope>
    <source>
        <strain evidence="1">MAFF235873</strain>
    </source>
</reference>
<evidence type="ECO:0000313" key="1">
    <source>
        <dbReference type="EMBL" id="KAK2033801.1"/>
    </source>
</evidence>
<dbReference type="AlphaFoldDB" id="A0AAD9HT75"/>
<keyword evidence="2" id="KW-1185">Reference proteome</keyword>
<gene>
    <name evidence="1" type="ORF">LX32DRAFT_42995</name>
</gene>
<dbReference type="Proteomes" id="UP001232148">
    <property type="component" value="Unassembled WGS sequence"/>
</dbReference>
<proteinExistence type="predicted"/>
<name>A0AAD9HT75_9PEZI</name>
<organism evidence="1 2">
    <name type="scientific">Colletotrichum zoysiae</name>
    <dbReference type="NCBI Taxonomy" id="1216348"/>
    <lineage>
        <taxon>Eukaryota</taxon>
        <taxon>Fungi</taxon>
        <taxon>Dikarya</taxon>
        <taxon>Ascomycota</taxon>
        <taxon>Pezizomycotina</taxon>
        <taxon>Sordariomycetes</taxon>
        <taxon>Hypocreomycetidae</taxon>
        <taxon>Glomerellales</taxon>
        <taxon>Glomerellaceae</taxon>
        <taxon>Colletotrichum</taxon>
        <taxon>Colletotrichum graminicola species complex</taxon>
    </lineage>
</organism>
<dbReference type="EMBL" id="MU842819">
    <property type="protein sequence ID" value="KAK2033801.1"/>
    <property type="molecule type" value="Genomic_DNA"/>
</dbReference>
<accession>A0AAD9HT75</accession>
<protein>
    <submittedName>
        <fullName evidence="1">Uncharacterized protein</fullName>
    </submittedName>
</protein>
<sequence>MRDSHVAGSSHSCRLYQPHLGRRFDTTFQHALGGSSACCPLSTHYFHLEETFPCCPLQDKLPHHHSSHAVREAQTPFHSAFMCVEHKTVCPVCRRLYLVYVAFCHAYHPPLLDCPRGLIVQPMQMLDGRCPSPVCPNSRIGGCVVI</sequence>
<evidence type="ECO:0000313" key="2">
    <source>
        <dbReference type="Proteomes" id="UP001232148"/>
    </source>
</evidence>
<comment type="caution">
    <text evidence="1">The sequence shown here is derived from an EMBL/GenBank/DDBJ whole genome shotgun (WGS) entry which is preliminary data.</text>
</comment>